<dbReference type="AlphaFoldDB" id="V6K9P8"/>
<comment type="caution">
    <text evidence="1">The sequence shown here is derived from an EMBL/GenBank/DDBJ whole genome shotgun (WGS) entry which is preliminary data.</text>
</comment>
<reference evidence="1 2" key="1">
    <citation type="journal article" date="2014" name="Genome Announc.">
        <title>Draft Genome Sequence of Streptomyces roseochromogenes subsp. oscitans DS 12.976, Producer of the Aminocoumarin Antibiotic Clorobiocin.</title>
        <authorList>
            <person name="Ruckert C."/>
            <person name="Kalinowski J."/>
            <person name="Heide L."/>
            <person name="Apel A.K."/>
        </authorList>
    </citation>
    <scope>NUCLEOTIDE SEQUENCE [LARGE SCALE GENOMIC DNA]</scope>
    <source>
        <strain evidence="1 2">DS 12.976</strain>
    </source>
</reference>
<sequence length="63" mass="6262">MVAGAPPVCTTAVGTARVTAPANAGCTARVRPPDVAITGRVTGLLTLASYLVLPREADCTAVP</sequence>
<gene>
    <name evidence="1" type="ORF">M878_23180</name>
</gene>
<evidence type="ECO:0000313" key="2">
    <source>
        <dbReference type="Proteomes" id="UP000017984"/>
    </source>
</evidence>
<organism evidence="1 2">
    <name type="scientific">Streptomyces roseochromogenus subsp. oscitans DS 12.976</name>
    <dbReference type="NCBI Taxonomy" id="1352936"/>
    <lineage>
        <taxon>Bacteria</taxon>
        <taxon>Bacillati</taxon>
        <taxon>Actinomycetota</taxon>
        <taxon>Actinomycetes</taxon>
        <taxon>Kitasatosporales</taxon>
        <taxon>Streptomycetaceae</taxon>
        <taxon>Streptomyces</taxon>
    </lineage>
</organism>
<accession>V6K9P8</accession>
<name>V6K9P8_STRRC</name>
<dbReference type="EMBL" id="AWQX01000201">
    <property type="protein sequence ID" value="EST28151.1"/>
    <property type="molecule type" value="Genomic_DNA"/>
</dbReference>
<dbReference type="PATRIC" id="fig|1352936.5.peg.4831"/>
<dbReference type="STRING" id="1352936.M878_23180"/>
<proteinExistence type="predicted"/>
<dbReference type="HOGENOM" id="CLU_2884154_0_0_11"/>
<keyword evidence="2" id="KW-1185">Reference proteome</keyword>
<protein>
    <submittedName>
        <fullName evidence="1">Uncharacterized protein</fullName>
    </submittedName>
</protein>
<evidence type="ECO:0000313" key="1">
    <source>
        <dbReference type="EMBL" id="EST28151.1"/>
    </source>
</evidence>
<dbReference type="Proteomes" id="UP000017984">
    <property type="component" value="Chromosome"/>
</dbReference>